<dbReference type="SUPFAM" id="SSF51735">
    <property type="entry name" value="NAD(P)-binding Rossmann-fold domains"/>
    <property type="match status" value="1"/>
</dbReference>
<keyword evidence="6" id="KW-1185">Reference proteome</keyword>
<organism evidence="5 6">
    <name type="scientific">Conyzicola nivalis</name>
    <dbReference type="NCBI Taxonomy" id="1477021"/>
    <lineage>
        <taxon>Bacteria</taxon>
        <taxon>Bacillati</taxon>
        <taxon>Actinomycetota</taxon>
        <taxon>Actinomycetes</taxon>
        <taxon>Micrococcales</taxon>
        <taxon>Microbacteriaceae</taxon>
        <taxon>Conyzicola</taxon>
    </lineage>
</organism>
<sequence>MSDTPCVAYSFRMATALITGGTSGLGAEFARTLARRGYDLVLVARNLERLDSTAGELRTRFGVDVETFPADLSDRADVSRVVDRITDDTRPIELLVNNAGFGVHTPLTSEDTSSHDLAIEVMMRTVLVLGGAAGRAMRARGHGAIINTSSVAGFMAMGSYSAAKAWVTSYSEGLAVELHGTGVRVTALCPGWVRTEFHDRAGITTSSIPDALWIDAGLTIEAGLHASDRGRVIVIPSARFKFLFFFVRYLPRSVIRAISGKISASRRDSVESNA</sequence>
<dbReference type="EMBL" id="JBEPSJ010000004">
    <property type="protein sequence ID" value="MET4583421.1"/>
    <property type="molecule type" value="Genomic_DNA"/>
</dbReference>
<evidence type="ECO:0000256" key="2">
    <source>
        <dbReference type="ARBA" id="ARBA00023002"/>
    </source>
</evidence>
<evidence type="ECO:0000259" key="4">
    <source>
        <dbReference type="SMART" id="SM00822"/>
    </source>
</evidence>
<dbReference type="PANTHER" id="PTHR44196">
    <property type="entry name" value="DEHYDROGENASE/REDUCTASE SDR FAMILY MEMBER 7B"/>
    <property type="match status" value="1"/>
</dbReference>
<comment type="similarity">
    <text evidence="1 3">Belongs to the short-chain dehydrogenases/reductases (SDR) family.</text>
</comment>
<accession>A0ABV2QQT7</accession>
<evidence type="ECO:0000256" key="3">
    <source>
        <dbReference type="RuleBase" id="RU000363"/>
    </source>
</evidence>
<feature type="domain" description="Ketoreductase" evidence="4">
    <location>
        <begin position="14"/>
        <end position="195"/>
    </location>
</feature>
<evidence type="ECO:0000256" key="1">
    <source>
        <dbReference type="ARBA" id="ARBA00006484"/>
    </source>
</evidence>
<dbReference type="Gene3D" id="3.40.50.720">
    <property type="entry name" value="NAD(P)-binding Rossmann-like Domain"/>
    <property type="match status" value="1"/>
</dbReference>
<dbReference type="PRINTS" id="PR00081">
    <property type="entry name" value="GDHRDH"/>
</dbReference>
<proteinExistence type="inferred from homology"/>
<keyword evidence="2" id="KW-0560">Oxidoreductase</keyword>
<protein>
    <submittedName>
        <fullName evidence="5">Short-subunit dehydrogenase</fullName>
    </submittedName>
</protein>
<dbReference type="InterPro" id="IPR036291">
    <property type="entry name" value="NAD(P)-bd_dom_sf"/>
</dbReference>
<dbReference type="InterPro" id="IPR002347">
    <property type="entry name" value="SDR_fam"/>
</dbReference>
<gene>
    <name evidence="5" type="ORF">ABIE21_002947</name>
</gene>
<dbReference type="PRINTS" id="PR00080">
    <property type="entry name" value="SDRFAMILY"/>
</dbReference>
<dbReference type="SMART" id="SM00822">
    <property type="entry name" value="PKS_KR"/>
    <property type="match status" value="1"/>
</dbReference>
<name>A0ABV2QQT7_9MICO</name>
<dbReference type="Pfam" id="PF00106">
    <property type="entry name" value="adh_short"/>
    <property type="match status" value="1"/>
</dbReference>
<evidence type="ECO:0000313" key="5">
    <source>
        <dbReference type="EMBL" id="MET4583421.1"/>
    </source>
</evidence>
<evidence type="ECO:0000313" key="6">
    <source>
        <dbReference type="Proteomes" id="UP001549257"/>
    </source>
</evidence>
<dbReference type="Proteomes" id="UP001549257">
    <property type="component" value="Unassembled WGS sequence"/>
</dbReference>
<dbReference type="CDD" id="cd05233">
    <property type="entry name" value="SDR_c"/>
    <property type="match status" value="1"/>
</dbReference>
<dbReference type="PIRSF" id="PIRSF000126">
    <property type="entry name" value="11-beta-HSD1"/>
    <property type="match status" value="1"/>
</dbReference>
<comment type="caution">
    <text evidence="5">The sequence shown here is derived from an EMBL/GenBank/DDBJ whole genome shotgun (WGS) entry which is preliminary data.</text>
</comment>
<dbReference type="InterPro" id="IPR057326">
    <property type="entry name" value="KR_dom"/>
</dbReference>
<reference evidence="5 6" key="1">
    <citation type="submission" date="2024-06" db="EMBL/GenBank/DDBJ databases">
        <title>Sorghum-associated microbial communities from plants grown in Nebraska, USA.</title>
        <authorList>
            <person name="Schachtman D."/>
        </authorList>
    </citation>
    <scope>NUCLEOTIDE SEQUENCE [LARGE SCALE GENOMIC DNA]</scope>
    <source>
        <strain evidence="5 6">2857</strain>
    </source>
</reference>
<dbReference type="PANTHER" id="PTHR44196:SF2">
    <property type="entry name" value="SHORT-CHAIN DEHYDROGENASE-RELATED"/>
    <property type="match status" value="1"/>
</dbReference>